<dbReference type="AlphaFoldDB" id="A0A7X2PBM9"/>
<keyword evidence="2" id="KW-0444">Lipid biosynthesis</keyword>
<dbReference type="InterPro" id="IPR002864">
    <property type="entry name" value="Acyl-ACP_thioesterase_NHD"/>
</dbReference>
<protein>
    <submittedName>
        <fullName evidence="10">Acyl-ACP thioesterase</fullName>
    </submittedName>
</protein>
<dbReference type="Proteomes" id="UP000460549">
    <property type="component" value="Unassembled WGS sequence"/>
</dbReference>
<evidence type="ECO:0000313" key="11">
    <source>
        <dbReference type="Proteomes" id="UP000460549"/>
    </source>
</evidence>
<keyword evidence="7" id="KW-0275">Fatty acid biosynthesis</keyword>
<evidence type="ECO:0000256" key="1">
    <source>
        <dbReference type="ARBA" id="ARBA00006500"/>
    </source>
</evidence>
<evidence type="ECO:0000256" key="3">
    <source>
        <dbReference type="ARBA" id="ARBA00022801"/>
    </source>
</evidence>
<dbReference type="Gene3D" id="3.10.129.10">
    <property type="entry name" value="Hotdog Thioesterase"/>
    <property type="match status" value="1"/>
</dbReference>
<feature type="domain" description="Acyl-ACP thioesterase N-terminal hotdog" evidence="8">
    <location>
        <begin position="16"/>
        <end position="129"/>
    </location>
</feature>
<dbReference type="PANTHER" id="PTHR31727:SF6">
    <property type="entry name" value="OLEOYL-ACYL CARRIER PROTEIN THIOESTERASE 1, CHLOROPLASTIC"/>
    <property type="match status" value="1"/>
</dbReference>
<reference evidence="10 11" key="1">
    <citation type="submission" date="2019-08" db="EMBL/GenBank/DDBJ databases">
        <title>In-depth cultivation of the pig gut microbiome towards novel bacterial diversity and tailored functional studies.</title>
        <authorList>
            <person name="Wylensek D."/>
            <person name="Hitch T.C.A."/>
            <person name="Clavel T."/>
        </authorList>
    </citation>
    <scope>NUCLEOTIDE SEQUENCE [LARGE SCALE GENOMIC DNA]</scope>
    <source>
        <strain evidence="10 11">NM-380-WT-3C1</strain>
    </source>
</reference>
<keyword evidence="5" id="KW-0809">Transit peptide</keyword>
<name>A0A7X2PBM9_9SPIO</name>
<evidence type="ECO:0000256" key="4">
    <source>
        <dbReference type="ARBA" id="ARBA00022832"/>
    </source>
</evidence>
<evidence type="ECO:0000259" key="8">
    <source>
        <dbReference type="Pfam" id="PF01643"/>
    </source>
</evidence>
<keyword evidence="4" id="KW-0276">Fatty acid metabolism</keyword>
<keyword evidence="6" id="KW-0443">Lipid metabolism</keyword>
<keyword evidence="11" id="KW-1185">Reference proteome</keyword>
<organism evidence="10 11">
    <name type="scientific">Bullifex porci</name>
    <dbReference type="NCBI Taxonomy" id="2606638"/>
    <lineage>
        <taxon>Bacteria</taxon>
        <taxon>Pseudomonadati</taxon>
        <taxon>Spirochaetota</taxon>
        <taxon>Spirochaetia</taxon>
        <taxon>Spirochaetales</taxon>
        <taxon>Spirochaetaceae</taxon>
        <taxon>Bullifex</taxon>
    </lineage>
</organism>
<feature type="domain" description="Acyl-ACP thioesterase-like C-terminal" evidence="9">
    <location>
        <begin position="170"/>
        <end position="264"/>
    </location>
</feature>
<dbReference type="PANTHER" id="PTHR31727">
    <property type="entry name" value="OLEOYL-ACYL CARRIER PROTEIN THIOESTERASE 1, CHLOROPLASTIC"/>
    <property type="match status" value="1"/>
</dbReference>
<evidence type="ECO:0000256" key="5">
    <source>
        <dbReference type="ARBA" id="ARBA00022946"/>
    </source>
</evidence>
<evidence type="ECO:0000259" key="9">
    <source>
        <dbReference type="Pfam" id="PF20791"/>
    </source>
</evidence>
<accession>A0A7X2PBM9</accession>
<dbReference type="SUPFAM" id="SSF54637">
    <property type="entry name" value="Thioesterase/thiol ester dehydrase-isomerase"/>
    <property type="match status" value="2"/>
</dbReference>
<evidence type="ECO:0000256" key="7">
    <source>
        <dbReference type="ARBA" id="ARBA00023160"/>
    </source>
</evidence>
<dbReference type="InterPro" id="IPR029069">
    <property type="entry name" value="HotDog_dom_sf"/>
</dbReference>
<dbReference type="GO" id="GO:0000036">
    <property type="term" value="F:acyl carrier activity"/>
    <property type="evidence" value="ECO:0007669"/>
    <property type="project" value="TreeGrafter"/>
</dbReference>
<sequence>MSFYITDDNIGHLDHTVMTSESDSYNTTRLSLYQALVQEIAGLHADKRGVGIPDLQSNGKTWVIARSRMEVYYYGSWKDEIEVETWPQDPIGLNCPRIVRAKDKNSNRPLFFANTKWAIIDTIKGRPLRPKEVTDALMLPPKELQIDATLPNNLELIESSNVFIKEYVPTIHFLDTDLNHHVNNLSYINWILESLPEEFMDQFKPSLIDVRWIRQTFRKDKLIVTIFAKDSNELSKQKPELYFKIERIKEDGSREDVFDAITEWKSRDSF</sequence>
<gene>
    <name evidence="10" type="ORF">FYJ80_03665</name>
</gene>
<dbReference type="GO" id="GO:0016297">
    <property type="term" value="F:fatty acyl-[ACP] hydrolase activity"/>
    <property type="evidence" value="ECO:0007669"/>
    <property type="project" value="InterPro"/>
</dbReference>
<keyword evidence="3" id="KW-0378">Hydrolase</keyword>
<comment type="similarity">
    <text evidence="1">Belongs to the acyl-ACP thioesterase family.</text>
</comment>
<evidence type="ECO:0000256" key="6">
    <source>
        <dbReference type="ARBA" id="ARBA00023098"/>
    </source>
</evidence>
<dbReference type="InterPro" id="IPR049427">
    <property type="entry name" value="Acyl-ACP_TE_C"/>
</dbReference>
<dbReference type="Pfam" id="PF20791">
    <property type="entry name" value="Acyl-ACP_TE_C"/>
    <property type="match status" value="1"/>
</dbReference>
<dbReference type="Pfam" id="PF01643">
    <property type="entry name" value="Acyl-ACP_TE"/>
    <property type="match status" value="1"/>
</dbReference>
<evidence type="ECO:0000256" key="2">
    <source>
        <dbReference type="ARBA" id="ARBA00022516"/>
    </source>
</evidence>
<dbReference type="InterPro" id="IPR045023">
    <property type="entry name" value="FATA/B"/>
</dbReference>
<dbReference type="EMBL" id="VUNN01000004">
    <property type="protein sequence ID" value="MSU05878.1"/>
    <property type="molecule type" value="Genomic_DNA"/>
</dbReference>
<evidence type="ECO:0000313" key="10">
    <source>
        <dbReference type="EMBL" id="MSU05878.1"/>
    </source>
</evidence>
<comment type="caution">
    <text evidence="10">The sequence shown here is derived from an EMBL/GenBank/DDBJ whole genome shotgun (WGS) entry which is preliminary data.</text>
</comment>
<dbReference type="RefSeq" id="WP_154424779.1">
    <property type="nucleotide sequence ID" value="NZ_JAQYPZ010000047.1"/>
</dbReference>
<proteinExistence type="inferred from homology"/>